<name>A0ABV8Z7Y1_9ACTN</name>
<sequence>MGQPRDVGDGERTVLRPLPKLEALRNWRWPGRSNPELGDRRSRYRNDVSLSSNADGTIRPWNIT</sequence>
<proteinExistence type="predicted"/>
<feature type="compositionally biased region" description="Basic and acidic residues" evidence="1">
    <location>
        <begin position="37"/>
        <end position="46"/>
    </location>
</feature>
<comment type="caution">
    <text evidence="2">The sequence shown here is derived from an EMBL/GenBank/DDBJ whole genome shotgun (WGS) entry which is preliminary data.</text>
</comment>
<reference evidence="3" key="1">
    <citation type="journal article" date="2019" name="Int. J. Syst. Evol. Microbiol.">
        <title>The Global Catalogue of Microorganisms (GCM) 10K type strain sequencing project: providing services to taxonomists for standard genome sequencing and annotation.</title>
        <authorList>
            <consortium name="The Broad Institute Genomics Platform"/>
            <consortium name="The Broad Institute Genome Sequencing Center for Infectious Disease"/>
            <person name="Wu L."/>
            <person name="Ma J."/>
        </authorList>
    </citation>
    <scope>NUCLEOTIDE SEQUENCE [LARGE SCALE GENOMIC DNA]</scope>
    <source>
        <strain evidence="3">DT43</strain>
    </source>
</reference>
<organism evidence="2 3">
    <name type="scientific">Streptomyces xiangluensis</name>
    <dbReference type="NCBI Taxonomy" id="2665720"/>
    <lineage>
        <taxon>Bacteria</taxon>
        <taxon>Bacillati</taxon>
        <taxon>Actinomycetota</taxon>
        <taxon>Actinomycetes</taxon>
        <taxon>Kitasatosporales</taxon>
        <taxon>Streptomycetaceae</taxon>
        <taxon>Streptomyces</taxon>
    </lineage>
</organism>
<dbReference type="Proteomes" id="UP001596012">
    <property type="component" value="Unassembled WGS sequence"/>
</dbReference>
<keyword evidence="3" id="KW-1185">Reference proteome</keyword>
<dbReference type="RefSeq" id="WP_386356231.1">
    <property type="nucleotide sequence ID" value="NZ_JBHSFG010000120.1"/>
</dbReference>
<dbReference type="EMBL" id="JBHSFG010000120">
    <property type="protein sequence ID" value="MFC4472433.1"/>
    <property type="molecule type" value="Genomic_DNA"/>
</dbReference>
<feature type="region of interest" description="Disordered" evidence="1">
    <location>
        <begin position="29"/>
        <end position="64"/>
    </location>
</feature>
<evidence type="ECO:0000313" key="3">
    <source>
        <dbReference type="Proteomes" id="UP001596012"/>
    </source>
</evidence>
<evidence type="ECO:0000313" key="2">
    <source>
        <dbReference type="EMBL" id="MFC4472433.1"/>
    </source>
</evidence>
<accession>A0ABV8Z7Y1</accession>
<gene>
    <name evidence="2" type="ORF">ACFPH6_49595</name>
</gene>
<evidence type="ECO:0000256" key="1">
    <source>
        <dbReference type="SAM" id="MobiDB-lite"/>
    </source>
</evidence>
<protein>
    <submittedName>
        <fullName evidence="2">Uncharacterized protein</fullName>
    </submittedName>
</protein>